<accession>A0A1F5VMR0</accession>
<evidence type="ECO:0000256" key="1">
    <source>
        <dbReference type="ARBA" id="ARBA00012928"/>
    </source>
</evidence>
<name>A0A1F5VMR0_9BACT</name>
<evidence type="ECO:0000256" key="4">
    <source>
        <dbReference type="PROSITE-ProRule" id="PRU00236"/>
    </source>
</evidence>
<dbReference type="Pfam" id="PF02146">
    <property type="entry name" value="SIR2"/>
    <property type="match status" value="1"/>
</dbReference>
<keyword evidence="4" id="KW-0479">Metal-binding</keyword>
<dbReference type="AlphaFoldDB" id="A0A1F5VMR0"/>
<feature type="domain" description="Deacetylase sirtuin-type" evidence="5">
    <location>
        <begin position="1"/>
        <end position="257"/>
    </location>
</feature>
<feature type="active site" description="Proton acceptor" evidence="4">
    <location>
        <position position="123"/>
    </location>
</feature>
<feature type="binding site" evidence="4">
    <location>
        <position position="155"/>
    </location>
    <ligand>
        <name>Zn(2+)</name>
        <dbReference type="ChEBI" id="CHEBI:29105"/>
    </ligand>
</feature>
<organism evidence="6 7">
    <name type="scientific">Candidatus Fischerbacteria bacterium RBG_13_37_8</name>
    <dbReference type="NCBI Taxonomy" id="1817863"/>
    <lineage>
        <taxon>Bacteria</taxon>
        <taxon>Candidatus Fischeribacteriota</taxon>
    </lineage>
</organism>
<comment type="caution">
    <text evidence="6">The sequence shown here is derived from an EMBL/GenBank/DDBJ whole genome shotgun (WGS) entry which is preliminary data.</text>
</comment>
<dbReference type="EMBL" id="MFGW01000132">
    <property type="protein sequence ID" value="OGF64706.1"/>
    <property type="molecule type" value="Genomic_DNA"/>
</dbReference>
<dbReference type="InterPro" id="IPR029035">
    <property type="entry name" value="DHS-like_NAD/FAD-binding_dom"/>
</dbReference>
<dbReference type="InterPro" id="IPR050134">
    <property type="entry name" value="NAD-dep_sirtuin_deacylases"/>
</dbReference>
<dbReference type="SUPFAM" id="SSF52467">
    <property type="entry name" value="DHS-like NAD/FAD-binding domain"/>
    <property type="match status" value="1"/>
</dbReference>
<keyword evidence="2" id="KW-0808">Transferase</keyword>
<dbReference type="InterPro" id="IPR003000">
    <property type="entry name" value="Sirtuin"/>
</dbReference>
<evidence type="ECO:0000256" key="3">
    <source>
        <dbReference type="ARBA" id="ARBA00023027"/>
    </source>
</evidence>
<dbReference type="STRING" id="1817863.A2Y62_14725"/>
<dbReference type="Proteomes" id="UP000178943">
    <property type="component" value="Unassembled WGS sequence"/>
</dbReference>
<feature type="binding site" evidence="4">
    <location>
        <position position="134"/>
    </location>
    <ligand>
        <name>Zn(2+)</name>
        <dbReference type="ChEBI" id="CHEBI:29105"/>
    </ligand>
</feature>
<feature type="binding site" evidence="4">
    <location>
        <position position="158"/>
    </location>
    <ligand>
        <name>Zn(2+)</name>
        <dbReference type="ChEBI" id="CHEBI:29105"/>
    </ligand>
</feature>
<evidence type="ECO:0000256" key="2">
    <source>
        <dbReference type="ARBA" id="ARBA00022679"/>
    </source>
</evidence>
<dbReference type="GO" id="GO:0046872">
    <property type="term" value="F:metal ion binding"/>
    <property type="evidence" value="ECO:0007669"/>
    <property type="project" value="UniProtKB-KW"/>
</dbReference>
<feature type="binding site" evidence="4">
    <location>
        <position position="131"/>
    </location>
    <ligand>
        <name>Zn(2+)</name>
        <dbReference type="ChEBI" id="CHEBI:29105"/>
    </ligand>
</feature>
<dbReference type="InterPro" id="IPR026591">
    <property type="entry name" value="Sirtuin_cat_small_dom_sf"/>
</dbReference>
<evidence type="ECO:0000313" key="7">
    <source>
        <dbReference type="Proteomes" id="UP000178943"/>
    </source>
</evidence>
<dbReference type="PROSITE" id="PS50305">
    <property type="entry name" value="SIRTUIN"/>
    <property type="match status" value="1"/>
</dbReference>
<protein>
    <recommendedName>
        <fullName evidence="1">protein acetyllysine N-acetyltransferase</fullName>
        <ecNumber evidence="1">2.3.1.286</ecNumber>
    </recommendedName>
</protein>
<dbReference type="InterPro" id="IPR026590">
    <property type="entry name" value="Ssirtuin_cat_dom"/>
</dbReference>
<dbReference type="Gene3D" id="3.40.50.1220">
    <property type="entry name" value="TPP-binding domain"/>
    <property type="match status" value="1"/>
</dbReference>
<proteinExistence type="predicted"/>
<dbReference type="PANTHER" id="PTHR11085">
    <property type="entry name" value="NAD-DEPENDENT PROTEIN DEACYLASE SIRTUIN-5, MITOCHONDRIAL-RELATED"/>
    <property type="match status" value="1"/>
</dbReference>
<dbReference type="PANTHER" id="PTHR11085:SF10">
    <property type="entry name" value="NAD-DEPENDENT PROTEIN DEACYLASE SIRTUIN-5, MITOCHONDRIAL-RELATED"/>
    <property type="match status" value="1"/>
</dbReference>
<dbReference type="Gene3D" id="3.30.1600.10">
    <property type="entry name" value="SIR2/SIRT2 'Small Domain"/>
    <property type="match status" value="1"/>
</dbReference>
<keyword evidence="3" id="KW-0520">NAD</keyword>
<dbReference type="GO" id="GO:0017136">
    <property type="term" value="F:histone deacetylase activity, NAD-dependent"/>
    <property type="evidence" value="ECO:0007669"/>
    <property type="project" value="TreeGrafter"/>
</dbReference>
<dbReference type="NCBIfam" id="NF001753">
    <property type="entry name" value="PRK00481.1-3"/>
    <property type="match status" value="1"/>
</dbReference>
<reference evidence="6 7" key="1">
    <citation type="journal article" date="2016" name="Nat. Commun.">
        <title>Thousands of microbial genomes shed light on interconnected biogeochemical processes in an aquifer system.</title>
        <authorList>
            <person name="Anantharaman K."/>
            <person name="Brown C.T."/>
            <person name="Hug L.A."/>
            <person name="Sharon I."/>
            <person name="Castelle C.J."/>
            <person name="Probst A.J."/>
            <person name="Thomas B.C."/>
            <person name="Singh A."/>
            <person name="Wilkins M.J."/>
            <person name="Karaoz U."/>
            <person name="Brodie E.L."/>
            <person name="Williams K.H."/>
            <person name="Hubbard S.S."/>
            <person name="Banfield J.F."/>
        </authorList>
    </citation>
    <scope>NUCLEOTIDE SEQUENCE [LARGE SCALE GENOMIC DNA]</scope>
</reference>
<evidence type="ECO:0000259" key="5">
    <source>
        <dbReference type="PROSITE" id="PS50305"/>
    </source>
</evidence>
<dbReference type="EC" id="2.3.1.286" evidence="1"/>
<evidence type="ECO:0000313" key="6">
    <source>
        <dbReference type="EMBL" id="OGF64706.1"/>
    </source>
</evidence>
<gene>
    <name evidence="6" type="ORF">A2Y62_14725</name>
</gene>
<sequence>MEINHDIIEGMALALKQARHITVFTGAGISEESGIPTYRGDDGLWSKYDPARYADIGHFLHDPTYYWNFFQEVRYPLLKNAKPNKAHLVLAELESKVNLKSVLTQNIDGLHQEAGSTKVIELHGTSRVIRCIECSKEYSIDDAFEKAQCNNPPLCTDCKGLLRPAVIFFGEALNPDILQHAFDEAATCDFLLAIGSSMIVYPAAQIPMIAKQNGATLAIINKDATPYDSRADYLFHEKAGTVLAQLTGTGIYMFTKL</sequence>
<dbReference type="GO" id="GO:0070403">
    <property type="term" value="F:NAD+ binding"/>
    <property type="evidence" value="ECO:0007669"/>
    <property type="project" value="InterPro"/>
</dbReference>
<keyword evidence="4" id="KW-0862">Zinc</keyword>